<dbReference type="InterPro" id="IPR019734">
    <property type="entry name" value="TPR_rpt"/>
</dbReference>
<dbReference type="PROSITE" id="PS51257">
    <property type="entry name" value="PROKAR_LIPOPROTEIN"/>
    <property type="match status" value="1"/>
</dbReference>
<feature type="domain" description="Outer membrane lipoprotein BamD-like" evidence="4">
    <location>
        <begin position="150"/>
        <end position="222"/>
    </location>
</feature>
<dbReference type="Pfam" id="PF13525">
    <property type="entry name" value="YfiO"/>
    <property type="match status" value="1"/>
</dbReference>
<keyword evidence="2" id="KW-0802">TPR repeat</keyword>
<reference evidence="6" key="1">
    <citation type="submission" date="2016-10" db="EMBL/GenBank/DDBJ databases">
        <authorList>
            <person name="Varghese N."/>
            <person name="Submissions S."/>
        </authorList>
    </citation>
    <scope>NUCLEOTIDE SEQUENCE [LARGE SCALE GENOMIC DNA]</scope>
    <source>
        <strain evidence="6">DSM 3384</strain>
    </source>
</reference>
<dbReference type="HAMAP" id="MF_02066">
    <property type="entry name" value="CpoB"/>
    <property type="match status" value="1"/>
</dbReference>
<dbReference type="InterPro" id="IPR034706">
    <property type="entry name" value="CpoB"/>
</dbReference>
<name>A0A1H2DPL1_9BACT</name>
<proteinExistence type="inferred from homology"/>
<dbReference type="Gene3D" id="1.25.40.10">
    <property type="entry name" value="Tetratricopeptide repeat domain"/>
    <property type="match status" value="1"/>
</dbReference>
<dbReference type="Proteomes" id="UP000199608">
    <property type="component" value="Unassembled WGS sequence"/>
</dbReference>
<dbReference type="RefSeq" id="WP_092229856.1">
    <property type="nucleotide sequence ID" value="NZ_FNLL01000001.1"/>
</dbReference>
<dbReference type="EMBL" id="FNLL01000001">
    <property type="protein sequence ID" value="SDT84746.1"/>
    <property type="molecule type" value="Genomic_DNA"/>
</dbReference>
<dbReference type="PROSITE" id="PS50005">
    <property type="entry name" value="TPR"/>
    <property type="match status" value="1"/>
</dbReference>
<keyword evidence="6" id="KW-1185">Reference proteome</keyword>
<keyword evidence="1" id="KW-0732">Signal</keyword>
<gene>
    <name evidence="5" type="ORF">SAMN04487931_101369</name>
</gene>
<evidence type="ECO:0000259" key="4">
    <source>
        <dbReference type="Pfam" id="PF13525"/>
    </source>
</evidence>
<protein>
    <submittedName>
        <fullName evidence="5">Tol-pal system protein YbgF</fullName>
    </submittedName>
</protein>
<organism evidence="5 6">
    <name type="scientific">Desulfobacula phenolica</name>
    <dbReference type="NCBI Taxonomy" id="90732"/>
    <lineage>
        <taxon>Bacteria</taxon>
        <taxon>Pseudomonadati</taxon>
        <taxon>Thermodesulfobacteriota</taxon>
        <taxon>Desulfobacteria</taxon>
        <taxon>Desulfobacterales</taxon>
        <taxon>Desulfobacteraceae</taxon>
        <taxon>Desulfobacula</taxon>
    </lineage>
</organism>
<dbReference type="InterPro" id="IPR014162">
    <property type="entry name" value="CpoB_C"/>
</dbReference>
<dbReference type="SUPFAM" id="SSF48452">
    <property type="entry name" value="TPR-like"/>
    <property type="match status" value="1"/>
</dbReference>
<evidence type="ECO:0000313" key="6">
    <source>
        <dbReference type="Proteomes" id="UP000199608"/>
    </source>
</evidence>
<feature type="transmembrane region" description="Helical" evidence="3">
    <location>
        <begin position="12"/>
        <end position="30"/>
    </location>
</feature>
<sequence length="232" mass="26747">MPCLKKRLYKPVYFLILSFFFVSCGAMHSVKTPAGNDKEETLCHTKLVELESELTGIKQDQATLKYQIEKNNTIIQTLQDIISTPEKKISFLEKKQQLAAPIQYKIEALKPADLYKKARNLLLENNFSKAAGLFSEFIKHYPQNSLADNCVYWLGECHYSLKDYKKAIEVFKGLEIKYPKSEKVPDAILKTGYSYLLLDDFNRANHYLKQVLKQYPFSPAAEKAQKKLGDFE</sequence>
<dbReference type="Pfam" id="PF13174">
    <property type="entry name" value="TPR_6"/>
    <property type="match status" value="1"/>
</dbReference>
<evidence type="ECO:0000256" key="1">
    <source>
        <dbReference type="ARBA" id="ARBA00022729"/>
    </source>
</evidence>
<accession>A0A1H2DPL1</accession>
<evidence type="ECO:0000313" key="5">
    <source>
        <dbReference type="EMBL" id="SDT84746.1"/>
    </source>
</evidence>
<dbReference type="GO" id="GO:0051301">
    <property type="term" value="P:cell division"/>
    <property type="evidence" value="ECO:0007669"/>
    <property type="project" value="InterPro"/>
</dbReference>
<dbReference type="InterPro" id="IPR039565">
    <property type="entry name" value="BamD-like"/>
</dbReference>
<feature type="repeat" description="TPR" evidence="2">
    <location>
        <begin position="185"/>
        <end position="218"/>
    </location>
</feature>
<keyword evidence="3" id="KW-0472">Membrane</keyword>
<keyword evidence="3" id="KW-0812">Transmembrane</keyword>
<evidence type="ECO:0000256" key="2">
    <source>
        <dbReference type="PROSITE-ProRule" id="PRU00339"/>
    </source>
</evidence>
<keyword evidence="3" id="KW-1133">Transmembrane helix</keyword>
<dbReference type="AlphaFoldDB" id="A0A1H2DPL1"/>
<dbReference type="InterPro" id="IPR011990">
    <property type="entry name" value="TPR-like_helical_dom_sf"/>
</dbReference>
<evidence type="ECO:0000256" key="3">
    <source>
        <dbReference type="SAM" id="Phobius"/>
    </source>
</evidence>
<dbReference type="NCBIfam" id="TIGR02795">
    <property type="entry name" value="tol_pal_ybgF"/>
    <property type="match status" value="1"/>
</dbReference>